<reference evidence="2" key="2">
    <citation type="journal article" date="2022" name="Microbiol. Resour. Announc.">
        <title>Metagenome Sequencing to Explore Phylogenomics of Terrestrial Cyanobacteria.</title>
        <authorList>
            <person name="Ward R.D."/>
            <person name="Stajich J.E."/>
            <person name="Johansen J.R."/>
            <person name="Huntemann M."/>
            <person name="Clum A."/>
            <person name="Foster B."/>
            <person name="Foster B."/>
            <person name="Roux S."/>
            <person name="Palaniappan K."/>
            <person name="Varghese N."/>
            <person name="Mukherjee S."/>
            <person name="Reddy T.B.K."/>
            <person name="Daum C."/>
            <person name="Copeland A."/>
            <person name="Chen I.A."/>
            <person name="Ivanova N.N."/>
            <person name="Kyrpides N.C."/>
            <person name="Shapiro N."/>
            <person name="Eloe-Fadrosh E.A."/>
            <person name="Pietrasiak N."/>
        </authorList>
    </citation>
    <scope>NUCLEOTIDE SEQUENCE</scope>
    <source>
        <strain evidence="2">GSE-NOS-MK-12-04C</strain>
    </source>
</reference>
<dbReference type="AlphaFoldDB" id="A0A951QS98"/>
<reference evidence="2" key="1">
    <citation type="submission" date="2021-05" db="EMBL/GenBank/DDBJ databases">
        <authorList>
            <person name="Pietrasiak N."/>
            <person name="Ward R."/>
            <person name="Stajich J.E."/>
            <person name="Kurbessoian T."/>
        </authorList>
    </citation>
    <scope>NUCLEOTIDE SEQUENCE</scope>
    <source>
        <strain evidence="2">GSE-NOS-MK-12-04C</strain>
    </source>
</reference>
<dbReference type="SUPFAM" id="SSF52540">
    <property type="entry name" value="P-loop containing nucleoside triphosphate hydrolases"/>
    <property type="match status" value="1"/>
</dbReference>
<dbReference type="EMBL" id="JAHHGZ010000046">
    <property type="protein sequence ID" value="MBW4671514.1"/>
    <property type="molecule type" value="Genomic_DNA"/>
</dbReference>
<protein>
    <submittedName>
        <fullName evidence="2">AAA-like domain-containing protein</fullName>
    </submittedName>
</protein>
<accession>A0A951QS98</accession>
<gene>
    <name evidence="2" type="ORF">KME60_29840</name>
</gene>
<sequence length="448" mass="51515">MTESDFTWEVALEFADKLVVENTAIHLKDIEISVLQASWEGVTYPQMADNYGYSAEYLNKDVGNKLWNKLTEALGKGEKVSKHNFKETLRRAWKQHKCVINDISQTLQLSLMPSDFFYIERPPIEERCFAEIMQPGCLLRIKAPLQTGKTELMSRILHYAGNQGYRTMELNLRDATGEDFGNLDTFLQWLCTSITEILQVSYPVAEHWRKSLGNSKIKCRTYFEKYLLAGDNPLVLALDEVDKMFPYPEIAGEFLGMLRTWHEDAKTRLLWRQLRLVVLHTQAYTQLDINQSPFNAGTEMTLPDFTAEQVLVLAQKYGLDWDTNQVAQLMKMVGGHPYLVGEALKHLVQENISLEEVLQTAPTAWGIYRYHLQKYGQYLLANSRSSAAFNKVVLAGTPVEFDSLLNQDTAVKLNDLGLVKLSQKSAIPRYELYRLYFRQRWQENDAGK</sequence>
<dbReference type="Pfam" id="PF14516">
    <property type="entry name" value="AAA_35"/>
    <property type="match status" value="1"/>
</dbReference>
<evidence type="ECO:0000259" key="1">
    <source>
        <dbReference type="Pfam" id="PF26355"/>
    </source>
</evidence>
<name>A0A951QS98_9CYAN</name>
<proteinExistence type="predicted"/>
<organism evidence="2 3">
    <name type="scientific">Cyanomargarita calcarea GSE-NOS-MK-12-04C</name>
    <dbReference type="NCBI Taxonomy" id="2839659"/>
    <lineage>
        <taxon>Bacteria</taxon>
        <taxon>Bacillati</taxon>
        <taxon>Cyanobacteriota</taxon>
        <taxon>Cyanophyceae</taxon>
        <taxon>Nostocales</taxon>
        <taxon>Cyanomargaritaceae</taxon>
        <taxon>Cyanomargarita</taxon>
    </lineage>
</organism>
<dbReference type="Pfam" id="PF26355">
    <property type="entry name" value="HTH_VMAP-M9"/>
    <property type="match status" value="1"/>
</dbReference>
<dbReference type="Proteomes" id="UP000729701">
    <property type="component" value="Unassembled WGS sequence"/>
</dbReference>
<dbReference type="Gene3D" id="3.40.50.300">
    <property type="entry name" value="P-loop containing nucleotide triphosphate hydrolases"/>
    <property type="match status" value="1"/>
</dbReference>
<dbReference type="InterPro" id="IPR058651">
    <property type="entry name" value="HTH_VMAP-M9"/>
</dbReference>
<evidence type="ECO:0000313" key="2">
    <source>
        <dbReference type="EMBL" id="MBW4671514.1"/>
    </source>
</evidence>
<dbReference type="InterPro" id="IPR027417">
    <property type="entry name" value="P-loop_NTPase"/>
</dbReference>
<comment type="caution">
    <text evidence="2">The sequence shown here is derived from an EMBL/GenBank/DDBJ whole genome shotgun (WGS) entry which is preliminary data.</text>
</comment>
<evidence type="ECO:0000313" key="3">
    <source>
        <dbReference type="Proteomes" id="UP000729701"/>
    </source>
</evidence>
<feature type="domain" description="vWA-MoxR associated protein N-terminal HTH" evidence="1">
    <location>
        <begin position="7"/>
        <end position="91"/>
    </location>
</feature>